<feature type="compositionally biased region" description="Acidic residues" evidence="1">
    <location>
        <begin position="57"/>
        <end position="69"/>
    </location>
</feature>
<organism evidence="2 3">
    <name type="scientific">Oryza sativa subsp. japonica</name>
    <name type="common">Rice</name>
    <dbReference type="NCBI Taxonomy" id="39947"/>
    <lineage>
        <taxon>Eukaryota</taxon>
        <taxon>Viridiplantae</taxon>
        <taxon>Streptophyta</taxon>
        <taxon>Embryophyta</taxon>
        <taxon>Tracheophyta</taxon>
        <taxon>Spermatophyta</taxon>
        <taxon>Magnoliopsida</taxon>
        <taxon>Liliopsida</taxon>
        <taxon>Poales</taxon>
        <taxon>Poaceae</taxon>
        <taxon>BOP clade</taxon>
        <taxon>Oryzoideae</taxon>
        <taxon>Oryzeae</taxon>
        <taxon>Oryzinae</taxon>
        <taxon>Oryza</taxon>
        <taxon>Oryza sativa</taxon>
    </lineage>
</organism>
<dbReference type="EMBL" id="AC136447">
    <property type="protein sequence ID" value="AAX96673.1"/>
    <property type="molecule type" value="Genomic_DNA"/>
</dbReference>
<reference evidence="3" key="1">
    <citation type="journal article" date="2005" name="Nature">
        <title>The map-based sequence of the rice genome.</title>
        <authorList>
            <consortium name="International rice genome sequencing project (IRGSP)"/>
            <person name="Matsumoto T."/>
            <person name="Wu J."/>
            <person name="Kanamori H."/>
            <person name="Katayose Y."/>
            <person name="Fujisawa M."/>
            <person name="Namiki N."/>
            <person name="Mizuno H."/>
            <person name="Yamamoto K."/>
            <person name="Antonio B.A."/>
            <person name="Baba T."/>
            <person name="Sakata K."/>
            <person name="Nagamura Y."/>
            <person name="Aoki H."/>
            <person name="Arikawa K."/>
            <person name="Arita K."/>
            <person name="Bito T."/>
            <person name="Chiden Y."/>
            <person name="Fujitsuka N."/>
            <person name="Fukunaka R."/>
            <person name="Hamada M."/>
            <person name="Harada C."/>
            <person name="Hayashi A."/>
            <person name="Hijishita S."/>
            <person name="Honda M."/>
            <person name="Hosokawa S."/>
            <person name="Ichikawa Y."/>
            <person name="Idonuma A."/>
            <person name="Iijima M."/>
            <person name="Ikeda M."/>
            <person name="Ikeno M."/>
            <person name="Ito K."/>
            <person name="Ito S."/>
            <person name="Ito T."/>
            <person name="Ito Y."/>
            <person name="Ito Y."/>
            <person name="Iwabuchi A."/>
            <person name="Kamiya K."/>
            <person name="Karasawa W."/>
            <person name="Kurita K."/>
            <person name="Katagiri S."/>
            <person name="Kikuta A."/>
            <person name="Kobayashi H."/>
            <person name="Kobayashi N."/>
            <person name="Machita K."/>
            <person name="Maehara T."/>
            <person name="Masukawa M."/>
            <person name="Mizubayashi T."/>
            <person name="Mukai Y."/>
            <person name="Nagasaki H."/>
            <person name="Nagata Y."/>
            <person name="Naito S."/>
            <person name="Nakashima M."/>
            <person name="Nakama Y."/>
            <person name="Nakamichi Y."/>
            <person name="Nakamura M."/>
            <person name="Meguro A."/>
            <person name="Negishi M."/>
            <person name="Ohta I."/>
            <person name="Ohta T."/>
            <person name="Okamoto M."/>
            <person name="Ono N."/>
            <person name="Saji S."/>
            <person name="Sakaguchi M."/>
            <person name="Sakai K."/>
            <person name="Shibata M."/>
            <person name="Shimokawa T."/>
            <person name="Song J."/>
            <person name="Takazaki Y."/>
            <person name="Terasawa K."/>
            <person name="Tsugane M."/>
            <person name="Tsuji K."/>
            <person name="Ueda S."/>
            <person name="Waki K."/>
            <person name="Yamagata H."/>
            <person name="Yamamoto M."/>
            <person name="Yamamoto S."/>
            <person name="Yamane H."/>
            <person name="Yoshiki S."/>
            <person name="Yoshihara R."/>
            <person name="Yukawa K."/>
            <person name="Zhong H."/>
            <person name="Yano M."/>
            <person name="Yuan Q."/>
            <person name="Ouyang S."/>
            <person name="Liu J."/>
            <person name="Jones K.M."/>
            <person name="Gansberger K."/>
            <person name="Moffat K."/>
            <person name="Hill J."/>
            <person name="Bera J."/>
            <person name="Fadrosh D."/>
            <person name="Jin S."/>
            <person name="Johri S."/>
            <person name="Kim M."/>
            <person name="Overton L."/>
            <person name="Reardon M."/>
            <person name="Tsitrin T."/>
            <person name="Vuong H."/>
            <person name="Weaver B."/>
            <person name="Ciecko A."/>
            <person name="Tallon L."/>
            <person name="Jackson J."/>
            <person name="Pai G."/>
            <person name="Aken S.V."/>
            <person name="Utterback T."/>
            <person name="Reidmuller S."/>
            <person name="Feldblyum T."/>
            <person name="Hsiao J."/>
            <person name="Zismann V."/>
            <person name="Iobst S."/>
            <person name="de Vazeille A.R."/>
            <person name="Buell C.R."/>
            <person name="Ying K."/>
            <person name="Li Y."/>
            <person name="Lu T."/>
            <person name="Huang Y."/>
            <person name="Zhao Q."/>
            <person name="Feng Q."/>
            <person name="Zhang L."/>
            <person name="Zhu J."/>
            <person name="Weng Q."/>
            <person name="Mu J."/>
            <person name="Lu Y."/>
            <person name="Fan D."/>
            <person name="Liu Y."/>
            <person name="Guan J."/>
            <person name="Zhang Y."/>
            <person name="Yu S."/>
            <person name="Liu X."/>
            <person name="Zhang Y."/>
            <person name="Hong G."/>
            <person name="Han B."/>
            <person name="Choisne N."/>
            <person name="Demange N."/>
            <person name="Orjeda G."/>
            <person name="Samain S."/>
            <person name="Cattolico L."/>
            <person name="Pelletier E."/>
            <person name="Couloux A."/>
            <person name="Segurens B."/>
            <person name="Wincker P."/>
            <person name="D'Hont A."/>
            <person name="Scarpelli C."/>
            <person name="Weissenbach J."/>
            <person name="Salanoubat M."/>
            <person name="Quetier F."/>
            <person name="Yu Y."/>
            <person name="Kim H.R."/>
            <person name="Rambo T."/>
            <person name="Currie J."/>
            <person name="Collura K."/>
            <person name="Luo M."/>
            <person name="Yang T."/>
            <person name="Ammiraju J.S.S."/>
            <person name="Engler F."/>
            <person name="Soderlund C."/>
            <person name="Wing R.A."/>
            <person name="Palmer L.E."/>
            <person name="de la Bastide M."/>
            <person name="Spiegel L."/>
            <person name="Nascimento L."/>
            <person name="Zutavern T."/>
            <person name="O'Shaughnessy A."/>
            <person name="Dike S."/>
            <person name="Dedhia N."/>
            <person name="Preston R."/>
            <person name="Balija V."/>
            <person name="McCombie W.R."/>
            <person name="Chow T."/>
            <person name="Chen H."/>
            <person name="Chung M."/>
            <person name="Chen C."/>
            <person name="Shaw J."/>
            <person name="Wu H."/>
            <person name="Hsiao K."/>
            <person name="Chao Y."/>
            <person name="Chu M."/>
            <person name="Cheng C."/>
            <person name="Hour A."/>
            <person name="Lee P."/>
            <person name="Lin S."/>
            <person name="Lin Y."/>
            <person name="Liou J."/>
            <person name="Liu S."/>
            <person name="Hsing Y."/>
            <person name="Raghuvanshi S."/>
            <person name="Mohanty A."/>
            <person name="Bharti A.K."/>
            <person name="Gaur A."/>
            <person name="Gupta V."/>
            <person name="Kumar D."/>
            <person name="Ravi V."/>
            <person name="Vij S."/>
            <person name="Kapur A."/>
            <person name="Khurana P."/>
            <person name="Khurana P."/>
            <person name="Khurana J.P."/>
            <person name="Tyagi A.K."/>
            <person name="Gaikwad K."/>
            <person name="Singh A."/>
            <person name="Dalal V."/>
            <person name="Srivastava S."/>
            <person name="Dixit A."/>
            <person name="Pal A.K."/>
            <person name="Ghazi I.A."/>
            <person name="Yadav M."/>
            <person name="Pandit A."/>
            <person name="Bhargava A."/>
            <person name="Sureshbabu K."/>
            <person name="Batra K."/>
            <person name="Sharma T.R."/>
            <person name="Mohapatra T."/>
            <person name="Singh N.K."/>
            <person name="Messing J."/>
            <person name="Nelson A.B."/>
            <person name="Fuks G."/>
            <person name="Kavchok S."/>
            <person name="Keizer G."/>
            <person name="Linton E."/>
            <person name="Llaca V."/>
            <person name="Song R."/>
            <person name="Tanyolac B."/>
            <person name="Young S."/>
            <person name="Ho-Il K."/>
            <person name="Hahn J.H."/>
            <person name="Sangsakoo G."/>
            <person name="Vanavichit A."/>
            <person name="de Mattos Luiz.A.T."/>
            <person name="Zimmer P.D."/>
            <person name="Malone G."/>
            <person name="Dellagostin O."/>
            <person name="de Oliveira A.C."/>
            <person name="Bevan M."/>
            <person name="Bancroft I."/>
            <person name="Minx P."/>
            <person name="Cordum H."/>
            <person name="Wilson R."/>
            <person name="Cheng Z."/>
            <person name="Jin W."/>
            <person name="Jiang J."/>
            <person name="Leong S.A."/>
            <person name="Iwama H."/>
            <person name="Gojobori T."/>
            <person name="Itoh T."/>
            <person name="Niimura Y."/>
            <person name="Fujii Y."/>
            <person name="Habara T."/>
            <person name="Sakai H."/>
            <person name="Sato Y."/>
            <person name="Wilson G."/>
            <person name="Kumar K."/>
            <person name="McCouch S."/>
            <person name="Juretic N."/>
            <person name="Hoen D."/>
            <person name="Wright S."/>
            <person name="Bruskiewich R."/>
            <person name="Bureau T."/>
            <person name="Miyao A."/>
            <person name="Hirochika H."/>
            <person name="Nishikawa T."/>
            <person name="Kadowaki K."/>
            <person name="Sugiura M."/>
            <person name="Burr B."/>
            <person name="Sasaki T."/>
        </authorList>
    </citation>
    <scope>NUCLEOTIDE SEQUENCE [LARGE SCALE GENOMIC DNA]</scope>
    <source>
        <strain evidence="3">cv. Nipponbare</strain>
    </source>
</reference>
<evidence type="ECO:0000313" key="3">
    <source>
        <dbReference type="Proteomes" id="UP000000763"/>
    </source>
</evidence>
<dbReference type="AlphaFoldDB" id="Q2R6Q0"/>
<accession>Q2R6Q0</accession>
<evidence type="ECO:0000313" key="2">
    <source>
        <dbReference type="EMBL" id="AAX96673.1"/>
    </source>
</evidence>
<proteinExistence type="predicted"/>
<feature type="region of interest" description="Disordered" evidence="1">
    <location>
        <begin position="53"/>
        <end position="84"/>
    </location>
</feature>
<reference evidence="3" key="2">
    <citation type="journal article" date="2008" name="Nucleic Acids Res.">
        <title>The rice annotation project database (RAP-DB): 2008 update.</title>
        <authorList>
            <consortium name="The rice annotation project (RAP)"/>
        </authorList>
    </citation>
    <scope>GENOME REANNOTATION</scope>
    <source>
        <strain evidence="3">cv. Nipponbare</strain>
    </source>
</reference>
<name>Q2R6Q0_ORYSJ</name>
<gene>
    <name evidence="2" type="ordered locus">LOC_Os11g19280</name>
</gene>
<dbReference type="Proteomes" id="UP000000763">
    <property type="component" value="Chromosome 11"/>
</dbReference>
<protein>
    <submittedName>
        <fullName evidence="2">Uncharacterized protein</fullName>
    </submittedName>
</protein>
<sequence>MAQEEATYFSFKGRSKTCCVVHLFGGSYVKGPVIDPFRSPPKQDTDEKLLLEKESADNEDENAIEDGNDDDRLSWSGGRGGRGR</sequence>
<evidence type="ECO:0000256" key="1">
    <source>
        <dbReference type="SAM" id="MobiDB-lite"/>
    </source>
</evidence>